<keyword evidence="2" id="KW-1185">Reference proteome</keyword>
<evidence type="ECO:0000313" key="2">
    <source>
        <dbReference type="Proteomes" id="UP000260665"/>
    </source>
</evidence>
<organism evidence="1 2">
    <name type="scientific">Rhodoferax lacus</name>
    <dbReference type="NCBI Taxonomy" id="2184758"/>
    <lineage>
        <taxon>Bacteria</taxon>
        <taxon>Pseudomonadati</taxon>
        <taxon>Pseudomonadota</taxon>
        <taxon>Betaproteobacteria</taxon>
        <taxon>Burkholderiales</taxon>
        <taxon>Comamonadaceae</taxon>
        <taxon>Rhodoferax</taxon>
    </lineage>
</organism>
<accession>A0A3E1R809</accession>
<dbReference type="Pfam" id="PF00132">
    <property type="entry name" value="Hexapep"/>
    <property type="match status" value="1"/>
</dbReference>
<dbReference type="SUPFAM" id="SSF51161">
    <property type="entry name" value="Trimeric LpxA-like enzymes"/>
    <property type="match status" value="1"/>
</dbReference>
<dbReference type="PANTHER" id="PTHR13061">
    <property type="entry name" value="DYNACTIN SUBUNIT P25"/>
    <property type="match status" value="1"/>
</dbReference>
<reference evidence="1 2" key="1">
    <citation type="submission" date="2018-05" db="EMBL/GenBank/DDBJ databases">
        <title>Rhodoferax soyangensis sp.nov., isolated from an oligotrophic freshwater lake.</title>
        <authorList>
            <person name="Park M."/>
        </authorList>
    </citation>
    <scope>NUCLEOTIDE SEQUENCE [LARGE SCALE GENOMIC DNA]</scope>
    <source>
        <strain evidence="1 2">IMCC26218</strain>
    </source>
</reference>
<dbReference type="Gene3D" id="2.160.10.10">
    <property type="entry name" value="Hexapeptide repeat proteins"/>
    <property type="match status" value="1"/>
</dbReference>
<sequence>MAVYELDQVAPRVAASAWIADSAQVMGNVELGEDVSIWFGTVVRGDTETITVGRGSNIQDGSVLHADAGKPLVIGENVTVGHKVMLHGCTVGDGSLIGIGAIVLNGAKIGRGCLVGAGALVTEGKEFPDGSMIIGSPAKAVRQLTPEQQQGLLNSAQHYIANAARFRSGLKKIKE</sequence>
<evidence type="ECO:0000313" key="1">
    <source>
        <dbReference type="EMBL" id="RFO95447.1"/>
    </source>
</evidence>
<dbReference type="InterPro" id="IPR001451">
    <property type="entry name" value="Hexapep"/>
</dbReference>
<dbReference type="InterPro" id="IPR047324">
    <property type="entry name" value="LbH_gamma_CA-like"/>
</dbReference>
<dbReference type="PANTHER" id="PTHR13061:SF29">
    <property type="entry name" value="GAMMA CARBONIC ANHYDRASE-LIKE 1, MITOCHONDRIAL-RELATED"/>
    <property type="match status" value="1"/>
</dbReference>
<dbReference type="Proteomes" id="UP000260665">
    <property type="component" value="Unassembled WGS sequence"/>
</dbReference>
<protein>
    <submittedName>
        <fullName evidence="1">Gamma carbonic anhydrase family protein</fullName>
    </submittedName>
</protein>
<dbReference type="CDD" id="cd04645">
    <property type="entry name" value="LbH_gamma_CA_like"/>
    <property type="match status" value="1"/>
</dbReference>
<dbReference type="AlphaFoldDB" id="A0A3E1R809"/>
<dbReference type="InterPro" id="IPR011004">
    <property type="entry name" value="Trimer_LpxA-like_sf"/>
</dbReference>
<dbReference type="InterPro" id="IPR050484">
    <property type="entry name" value="Transf_Hexapept/Carb_Anhydrase"/>
</dbReference>
<gene>
    <name evidence="1" type="ORF">DIC66_18320</name>
</gene>
<proteinExistence type="predicted"/>
<dbReference type="RefSeq" id="WP_117179581.1">
    <property type="nucleotide sequence ID" value="NZ_QFZK01000016.1"/>
</dbReference>
<comment type="caution">
    <text evidence="1">The sequence shown here is derived from an EMBL/GenBank/DDBJ whole genome shotgun (WGS) entry which is preliminary data.</text>
</comment>
<name>A0A3E1R809_9BURK</name>
<dbReference type="EMBL" id="QFZK01000016">
    <property type="protein sequence ID" value="RFO95447.1"/>
    <property type="molecule type" value="Genomic_DNA"/>
</dbReference>
<dbReference type="OrthoDB" id="9803036at2"/>